<keyword evidence="3" id="KW-1185">Reference proteome</keyword>
<dbReference type="Proteomes" id="UP001275084">
    <property type="component" value="Unassembled WGS sequence"/>
</dbReference>
<evidence type="ECO:0000313" key="3">
    <source>
        <dbReference type="Proteomes" id="UP001275084"/>
    </source>
</evidence>
<dbReference type="AlphaFoldDB" id="A0AAJ0MBK1"/>
<dbReference type="EMBL" id="JAUIQD010000005">
    <property type="protein sequence ID" value="KAK3348682.1"/>
    <property type="molecule type" value="Genomic_DNA"/>
</dbReference>
<name>A0AAJ0MBK1_9PEZI</name>
<reference evidence="2" key="1">
    <citation type="journal article" date="2023" name="Mol. Phylogenet. Evol.">
        <title>Genome-scale phylogeny and comparative genomics of the fungal order Sordariales.</title>
        <authorList>
            <person name="Hensen N."/>
            <person name="Bonometti L."/>
            <person name="Westerberg I."/>
            <person name="Brannstrom I.O."/>
            <person name="Guillou S."/>
            <person name="Cros-Aarteil S."/>
            <person name="Calhoun S."/>
            <person name="Haridas S."/>
            <person name="Kuo A."/>
            <person name="Mondo S."/>
            <person name="Pangilinan J."/>
            <person name="Riley R."/>
            <person name="LaButti K."/>
            <person name="Andreopoulos B."/>
            <person name="Lipzen A."/>
            <person name="Chen C."/>
            <person name="Yan M."/>
            <person name="Daum C."/>
            <person name="Ng V."/>
            <person name="Clum A."/>
            <person name="Steindorff A."/>
            <person name="Ohm R.A."/>
            <person name="Martin F."/>
            <person name="Silar P."/>
            <person name="Natvig D.O."/>
            <person name="Lalanne C."/>
            <person name="Gautier V."/>
            <person name="Ament-Velasquez S.L."/>
            <person name="Kruys A."/>
            <person name="Hutchinson M.I."/>
            <person name="Powell A.J."/>
            <person name="Barry K."/>
            <person name="Miller A.N."/>
            <person name="Grigoriev I.V."/>
            <person name="Debuchy R."/>
            <person name="Gladieux P."/>
            <person name="Hiltunen Thoren M."/>
            <person name="Johannesson H."/>
        </authorList>
    </citation>
    <scope>NUCLEOTIDE SEQUENCE</scope>
    <source>
        <strain evidence="2">CBS 955.72</strain>
    </source>
</reference>
<proteinExistence type="predicted"/>
<comment type="caution">
    <text evidence="2">The sequence shown here is derived from an EMBL/GenBank/DDBJ whole genome shotgun (WGS) entry which is preliminary data.</text>
</comment>
<protein>
    <submittedName>
        <fullName evidence="2">Uncharacterized protein</fullName>
    </submittedName>
</protein>
<evidence type="ECO:0000313" key="2">
    <source>
        <dbReference type="EMBL" id="KAK3348682.1"/>
    </source>
</evidence>
<feature type="region of interest" description="Disordered" evidence="1">
    <location>
        <begin position="217"/>
        <end position="240"/>
    </location>
</feature>
<gene>
    <name evidence="2" type="ORF">B0T25DRAFT_608862</name>
</gene>
<reference evidence="2" key="2">
    <citation type="submission" date="2023-06" db="EMBL/GenBank/DDBJ databases">
        <authorList>
            <consortium name="Lawrence Berkeley National Laboratory"/>
            <person name="Haridas S."/>
            <person name="Hensen N."/>
            <person name="Bonometti L."/>
            <person name="Westerberg I."/>
            <person name="Brannstrom I.O."/>
            <person name="Guillou S."/>
            <person name="Cros-Aarteil S."/>
            <person name="Calhoun S."/>
            <person name="Kuo A."/>
            <person name="Mondo S."/>
            <person name="Pangilinan J."/>
            <person name="Riley R."/>
            <person name="Labutti K."/>
            <person name="Andreopoulos B."/>
            <person name="Lipzen A."/>
            <person name="Chen C."/>
            <person name="Yanf M."/>
            <person name="Daum C."/>
            <person name="Ng V."/>
            <person name="Clum A."/>
            <person name="Steindorff A."/>
            <person name="Ohm R."/>
            <person name="Martin F."/>
            <person name="Silar P."/>
            <person name="Natvig D."/>
            <person name="Lalanne C."/>
            <person name="Gautier V."/>
            <person name="Ament-Velasquez S.L."/>
            <person name="Kruys A."/>
            <person name="Hutchinson M.I."/>
            <person name="Powell A.J."/>
            <person name="Barry K."/>
            <person name="Miller A.N."/>
            <person name="Grigoriev I.V."/>
            <person name="Debuchy R."/>
            <person name="Gladieux P."/>
            <person name="Thoren M.H."/>
            <person name="Johannesson H."/>
        </authorList>
    </citation>
    <scope>NUCLEOTIDE SEQUENCE</scope>
    <source>
        <strain evidence="2">CBS 955.72</strain>
    </source>
</reference>
<evidence type="ECO:0000256" key="1">
    <source>
        <dbReference type="SAM" id="MobiDB-lite"/>
    </source>
</evidence>
<sequence>MSFQIAEFEVTTGLAPPAAKCLVWHSRMIINPRRRAHAFYKYFVVLHFVDAEGGTLWKTEVWYKAGLGDLVPGAPAFAMEVPRDHFAIGLGSTLPRPHESISTVTIRRYLVGSRSFCIKDGRVVEITPPPFKHQSLIRHARNPLACFSRPRPVFPRTIAYPTHGWIGSPFPVFIIGTWCIHWSSHLGRWLYSFKATHAQSPDATARQAAMDQIQQPASGFNPLHGLDMGPPPPSDERGTVAVAAPPAHAPPATPMMIASPPAGPPPGSAPPTFTFPPVQALPASPYAHPLVRCPGDRFYYMPTATPMPAPAMPIAGVQGRSSLPGINFINSTGGIGCEQGYNYLFPREHTKIHVLNTVVAPWLLDPAAPIEVAACHVPASMTMLDLVFALGATVPEKARICEVVKGGEGKWYPGLKVFGDRPAEMRKTCKEMGWDSGRTGEWGQRDVVYVYLEE</sequence>
<accession>A0AAJ0MBK1</accession>
<organism evidence="2 3">
    <name type="scientific">Lasiosphaeria hispida</name>
    <dbReference type="NCBI Taxonomy" id="260671"/>
    <lineage>
        <taxon>Eukaryota</taxon>
        <taxon>Fungi</taxon>
        <taxon>Dikarya</taxon>
        <taxon>Ascomycota</taxon>
        <taxon>Pezizomycotina</taxon>
        <taxon>Sordariomycetes</taxon>
        <taxon>Sordariomycetidae</taxon>
        <taxon>Sordariales</taxon>
        <taxon>Lasiosphaeriaceae</taxon>
        <taxon>Lasiosphaeria</taxon>
    </lineage>
</organism>